<dbReference type="PANTHER" id="PTHR45947:SF3">
    <property type="entry name" value="SULFOQUINOVOSYL TRANSFERASE SQD2"/>
    <property type="match status" value="1"/>
</dbReference>
<accession>A0A1M4Z547</accession>
<dbReference type="OrthoDB" id="9795068at2"/>
<evidence type="ECO:0000313" key="3">
    <source>
        <dbReference type="EMBL" id="SHF13179.1"/>
    </source>
</evidence>
<dbReference type="InterPro" id="IPR050194">
    <property type="entry name" value="Glycosyltransferase_grp1"/>
</dbReference>
<protein>
    <submittedName>
        <fullName evidence="3">Glycosyltransferase involved in cell wall bisynthesis</fullName>
    </submittedName>
</protein>
<evidence type="ECO:0000259" key="1">
    <source>
        <dbReference type="Pfam" id="PF00534"/>
    </source>
</evidence>
<dbReference type="AlphaFoldDB" id="A0A1M4Z547"/>
<name>A0A1M4Z547_9FLAO</name>
<gene>
    <name evidence="3" type="ORF">SAMN05444408_109112</name>
</gene>
<feature type="domain" description="Glycosyl transferase family 1" evidence="1">
    <location>
        <begin position="201"/>
        <end position="353"/>
    </location>
</feature>
<dbReference type="STRING" id="1302685.SAMN05444408_109112"/>
<proteinExistence type="predicted"/>
<dbReference type="Proteomes" id="UP000184236">
    <property type="component" value="Unassembled WGS sequence"/>
</dbReference>
<evidence type="ECO:0000313" key="4">
    <source>
        <dbReference type="Proteomes" id="UP000184236"/>
    </source>
</evidence>
<dbReference type="SUPFAM" id="SSF53756">
    <property type="entry name" value="UDP-Glycosyltransferase/glycogen phosphorylase"/>
    <property type="match status" value="1"/>
</dbReference>
<dbReference type="InterPro" id="IPR001296">
    <property type="entry name" value="Glyco_trans_1"/>
</dbReference>
<reference evidence="4" key="1">
    <citation type="submission" date="2016-11" db="EMBL/GenBank/DDBJ databases">
        <authorList>
            <person name="Varghese N."/>
            <person name="Submissions S."/>
        </authorList>
    </citation>
    <scope>NUCLEOTIDE SEQUENCE [LARGE SCALE GENOMIC DNA]</scope>
    <source>
        <strain evidence="4">DSM 26898</strain>
    </source>
</reference>
<keyword evidence="3" id="KW-0808">Transferase</keyword>
<dbReference type="PANTHER" id="PTHR45947">
    <property type="entry name" value="SULFOQUINOVOSYL TRANSFERASE SQD2"/>
    <property type="match status" value="1"/>
</dbReference>
<dbReference type="GO" id="GO:0016757">
    <property type="term" value="F:glycosyltransferase activity"/>
    <property type="evidence" value="ECO:0007669"/>
    <property type="project" value="InterPro"/>
</dbReference>
<keyword evidence="4" id="KW-1185">Reference proteome</keyword>
<dbReference type="Pfam" id="PF00534">
    <property type="entry name" value="Glycos_transf_1"/>
    <property type="match status" value="1"/>
</dbReference>
<dbReference type="Gene3D" id="3.40.50.2000">
    <property type="entry name" value="Glycogen Phosphorylase B"/>
    <property type="match status" value="2"/>
</dbReference>
<feature type="domain" description="Glycosyltransferase subfamily 4-like N-terminal" evidence="2">
    <location>
        <begin position="83"/>
        <end position="188"/>
    </location>
</feature>
<dbReference type="Pfam" id="PF13439">
    <property type="entry name" value="Glyco_transf_4"/>
    <property type="match status" value="1"/>
</dbReference>
<dbReference type="RefSeq" id="WP_072885165.1">
    <property type="nucleotide sequence ID" value="NZ_FQVO01000009.1"/>
</dbReference>
<organism evidence="3 4">
    <name type="scientific">Chryseobacterium takakiae</name>
    <dbReference type="NCBI Taxonomy" id="1302685"/>
    <lineage>
        <taxon>Bacteria</taxon>
        <taxon>Pseudomonadati</taxon>
        <taxon>Bacteroidota</taxon>
        <taxon>Flavobacteriia</taxon>
        <taxon>Flavobacteriales</taxon>
        <taxon>Weeksellaceae</taxon>
        <taxon>Chryseobacterium group</taxon>
        <taxon>Chryseobacterium</taxon>
    </lineage>
</organism>
<sequence>MEHLLIIPSWYPSRHRPIVGVFFKEQAEILSKKIDKVGVVSPLFRSFKDFDVSGNQNHFGNVNGVITYTREIWHYPLLESLNNKRWLTTCKHLFEKYISDNGLPDIIHVHSITIARDIIKYINKKYNVPFVITEHSTGFAMNGYNKKDLKIFKSNIDYCAYNIAVSESLAQTLSQKLGSTWNVIPNTIQNVFFEEGNKRLSFPRDKQKKIFFTLSNLIPVKGLDILIQAFSMLCKENANAELWIGGDGSERKNIEHKIKELQMEDRVFLLGKLDRENVLENLKKADFYISPSLQETFGVVIIEALAMGLPTIATRCGGPEHIINDEVGIIVERGSSDELYSAMKLILTNENNYDSKKIIDYCRDNYSEDVVSEKIINVYREVLNG</sequence>
<dbReference type="EMBL" id="FQVO01000009">
    <property type="protein sequence ID" value="SHF13179.1"/>
    <property type="molecule type" value="Genomic_DNA"/>
</dbReference>
<dbReference type="InterPro" id="IPR028098">
    <property type="entry name" value="Glyco_trans_4-like_N"/>
</dbReference>
<evidence type="ECO:0000259" key="2">
    <source>
        <dbReference type="Pfam" id="PF13439"/>
    </source>
</evidence>